<dbReference type="Pfam" id="PF05368">
    <property type="entry name" value="NmrA"/>
    <property type="match status" value="1"/>
</dbReference>
<dbReference type="EMBL" id="CP001694">
    <property type="protein sequence ID" value="ADQ69478.1"/>
    <property type="molecule type" value="Genomic_DNA"/>
</dbReference>
<reference evidence="3 5" key="3">
    <citation type="journal article" date="2014" name="PLoS Genet.">
        <title>Phylogenetically driven sequencing of extremely halophilic archaea reveals strategies for static and dynamic osmo-response.</title>
        <authorList>
            <person name="Becker E.A."/>
            <person name="Seitzer P.M."/>
            <person name="Tritt A."/>
            <person name="Larsen D."/>
            <person name="Krusor M."/>
            <person name="Yao A.I."/>
            <person name="Wu D."/>
            <person name="Madern D."/>
            <person name="Eisen J.A."/>
            <person name="Darling A.E."/>
            <person name="Facciotti M.T."/>
        </authorList>
    </citation>
    <scope>NUCLEOTIDE SEQUENCE [LARGE SCALE GENOMIC DNA]</scope>
    <source>
        <strain evidence="3 5">DSM 11551</strain>
    </source>
</reference>
<dbReference type="OrthoDB" id="4907at2157"/>
<evidence type="ECO:0000313" key="2">
    <source>
        <dbReference type="EMBL" id="ADQ69478.1"/>
    </source>
</evidence>
<keyword evidence="2" id="KW-0614">Plasmid</keyword>
<accession>E4NWQ8</accession>
<name>E4NWQ8_HALBP</name>
<dbReference type="PANTHER" id="PTHR12126">
    <property type="entry name" value="NADH-UBIQUINONE OXIDOREDUCTASE 39 KDA SUBUNIT-RELATED"/>
    <property type="match status" value="1"/>
</dbReference>
<sequence>MQNIENTLEENPTRVLVAGATGYLGRYAVCAFKRRGCWVRALSRPQSVEKLSTPGRFLEPAVRSDIDDLFVGTATDSDTLDGLCDGIDVVFSSLGVTRQQASHWEVDYGANRTLLDLALDAGVERFVFVSVFAPELWGSLVEPREQFVDELYDAEISQTVVRPTGYFSDMTEFFEMARRARVFLVGDGNARINPIHGADLAAACADAVSDDREEFAVGGPETFTYDEIAALASRTLDGRVKTTHVPKPLAKAALAVVRPFNSRYYALGNAFTRILSTDVVAPETGSHTLRPLRASRQSPIFKLSSFLSC</sequence>
<evidence type="ECO:0000313" key="4">
    <source>
        <dbReference type="Proteomes" id="UP000006663"/>
    </source>
</evidence>
<feature type="domain" description="NmrA-like" evidence="1">
    <location>
        <begin position="14"/>
        <end position="251"/>
    </location>
</feature>
<gene>
    <name evidence="2" type="ordered locus">Hbor_37720</name>
    <name evidence="3" type="ORF">C499_12055</name>
</gene>
<dbReference type="SUPFAM" id="SSF51735">
    <property type="entry name" value="NAD(P)-binding Rossmann-fold domains"/>
    <property type="match status" value="1"/>
</dbReference>
<dbReference type="EMBL" id="AOHT01000040">
    <property type="protein sequence ID" value="ELY26190.1"/>
    <property type="molecule type" value="Genomic_DNA"/>
</dbReference>
<dbReference type="InterPro" id="IPR051207">
    <property type="entry name" value="ComplexI_NDUFA9_subunit"/>
</dbReference>
<keyword evidence="4" id="KW-1185">Reference proteome</keyword>
<dbReference type="RefSeq" id="WP_006055718.1">
    <property type="nucleotide sequence ID" value="NC_014732.1"/>
</dbReference>
<reference evidence="2" key="2">
    <citation type="submission" date="2009-08" db="EMBL/GenBank/DDBJ databases">
        <title>The complete plasmid4 of Halogeometricum borinquense DSM 11551.</title>
        <authorList>
            <consortium name="US DOE Joint Genome Institute (JGI-PGF)"/>
            <person name="Lucas S."/>
            <person name="Copeland A."/>
            <person name="Lapidus A."/>
            <person name="Glavina del Rio T."/>
            <person name="Dalin E."/>
            <person name="Tice H."/>
            <person name="Bruce D."/>
            <person name="Goodwin L."/>
            <person name="Pitluck S."/>
            <person name="Kyrpides N."/>
            <person name="Mavromatis K."/>
            <person name="Mikhailova N."/>
            <person name="Anderson I."/>
            <person name="Brettin T."/>
            <person name="Detter J.C."/>
            <person name="Han C."/>
            <person name="Larimer F."/>
            <person name="Land M."/>
            <person name="Hauser L."/>
            <person name="Markowitz V."/>
            <person name="Cheng J.-F."/>
            <person name="Hugenholtz P."/>
            <person name="Woyke T."/>
            <person name="Wu D."/>
            <person name="Tindal B."/>
            <person name="Klenk H.-P."/>
            <person name="Eisen J.A."/>
        </authorList>
    </citation>
    <scope>NUCLEOTIDE SEQUENCE</scope>
    <source>
        <strain evidence="2">PR 3</strain>
        <plasmid evidence="2">pHBOR04</plasmid>
    </source>
</reference>
<dbReference type="AlphaFoldDB" id="E4NWQ8"/>
<organism evidence="2 4">
    <name type="scientific">Halogeometricum borinquense (strain ATCC 700274 / DSM 11551 / JCM 10706 / KCTC 4070 / PR3)</name>
    <dbReference type="NCBI Taxonomy" id="469382"/>
    <lineage>
        <taxon>Archaea</taxon>
        <taxon>Methanobacteriati</taxon>
        <taxon>Methanobacteriota</taxon>
        <taxon>Stenosarchaea group</taxon>
        <taxon>Halobacteria</taxon>
        <taxon>Halobacteriales</taxon>
        <taxon>Haloferacaceae</taxon>
        <taxon>Halogeometricum</taxon>
    </lineage>
</organism>
<reference evidence="4" key="1">
    <citation type="journal article" date="2009" name="Stand. Genomic Sci.">
        <title>Complete genome sequence of Halogeometricum borinquense type strain (PR3).</title>
        <authorList>
            <person name="Malfatti S."/>
            <person name="Tindall B.J."/>
            <person name="Schneider S."/>
            <person name="Fahnrich R."/>
            <person name="Lapidus A."/>
            <person name="Labuttii K."/>
            <person name="Copeland A."/>
            <person name="Glavina Del Rio T."/>
            <person name="Nolan M."/>
            <person name="Chen F."/>
            <person name="Lucas S."/>
            <person name="Tice H."/>
            <person name="Cheng J.F."/>
            <person name="Bruce D."/>
            <person name="Goodwin L."/>
            <person name="Pitluck S."/>
            <person name="Anderson I."/>
            <person name="Pati A."/>
            <person name="Ivanova N."/>
            <person name="Mavromatis K."/>
            <person name="Chen A."/>
            <person name="Palaniappan K."/>
            <person name="D'haeseleer P."/>
            <person name="Goker M."/>
            <person name="Bristow J."/>
            <person name="Eisen J.A."/>
            <person name="Markowitz V."/>
            <person name="Hugenholtz P."/>
            <person name="Kyrpides N.C."/>
            <person name="Klenk H.P."/>
            <person name="Chain P."/>
        </authorList>
    </citation>
    <scope>NUCLEOTIDE SEQUENCE [LARGE SCALE GENOMIC DNA]</scope>
    <source>
        <strain evidence="4">ATCC 700274 / DSM 11551 / JCM 10706 / KCTC 4070 / PR3</strain>
        <plasmid evidence="4">pHBOR04</plasmid>
    </source>
</reference>
<dbReference type="Proteomes" id="UP000006663">
    <property type="component" value="Plasmid pHBOR04"/>
</dbReference>
<dbReference type="GeneID" id="9989404"/>
<evidence type="ECO:0000313" key="5">
    <source>
        <dbReference type="Proteomes" id="UP000011585"/>
    </source>
</evidence>
<dbReference type="InterPro" id="IPR036291">
    <property type="entry name" value="NAD(P)-bd_dom_sf"/>
</dbReference>
<dbReference type="PANTHER" id="PTHR12126:SF11">
    <property type="entry name" value="NADH DEHYDROGENASE [UBIQUINONE] 1 ALPHA SUBCOMPLEX SUBUNIT 9, MITOCHONDRIAL"/>
    <property type="match status" value="1"/>
</dbReference>
<evidence type="ECO:0000259" key="1">
    <source>
        <dbReference type="Pfam" id="PF05368"/>
    </source>
</evidence>
<dbReference type="Proteomes" id="UP000011585">
    <property type="component" value="Unassembled WGS sequence"/>
</dbReference>
<dbReference type="Gene3D" id="3.40.50.720">
    <property type="entry name" value="NAD(P)-binding Rossmann-like Domain"/>
    <property type="match status" value="1"/>
</dbReference>
<evidence type="ECO:0000313" key="3">
    <source>
        <dbReference type="EMBL" id="ELY26190.1"/>
    </source>
</evidence>
<dbReference type="PATRIC" id="fig|469382.19.peg.2376"/>
<proteinExistence type="predicted"/>
<protein>
    <submittedName>
        <fullName evidence="2 3">Nucleoside-diphosphate sugar epimerase</fullName>
    </submittedName>
</protein>
<dbReference type="GO" id="GO:0044877">
    <property type="term" value="F:protein-containing complex binding"/>
    <property type="evidence" value="ECO:0007669"/>
    <property type="project" value="TreeGrafter"/>
</dbReference>
<dbReference type="HOGENOM" id="CLU_007383_6_6_2"/>
<geneLocation type="plasmid" evidence="2 4">
    <name>pHBOR04</name>
</geneLocation>
<dbReference type="InterPro" id="IPR008030">
    <property type="entry name" value="NmrA-like"/>
</dbReference>
<dbReference type="KEGG" id="hbo:Hbor_37720"/>